<dbReference type="OrthoDB" id="9790784at2"/>
<dbReference type="InterPro" id="IPR022398">
    <property type="entry name" value="Peptidase_S8_His-AS"/>
</dbReference>
<dbReference type="STRING" id="349521.HCH_02981"/>
<evidence type="ECO:0000256" key="5">
    <source>
        <dbReference type="PROSITE-ProRule" id="PRU01240"/>
    </source>
</evidence>
<dbReference type="PRINTS" id="PR00723">
    <property type="entry name" value="SUBTILISIN"/>
</dbReference>
<dbReference type="Pfam" id="PF01483">
    <property type="entry name" value="P_proprotein"/>
    <property type="match status" value="2"/>
</dbReference>
<dbReference type="Gene3D" id="3.40.50.200">
    <property type="entry name" value="Peptidase S8/S53 domain"/>
    <property type="match status" value="1"/>
</dbReference>
<dbReference type="KEGG" id="hch:HCH_02981"/>
<proteinExistence type="inferred from homology"/>
<feature type="active site" description="Charge relay system" evidence="5">
    <location>
        <position position="204"/>
    </location>
</feature>
<keyword evidence="3 5" id="KW-0378">Hydrolase</keyword>
<dbReference type="PROSITE" id="PS00138">
    <property type="entry name" value="SUBTILASE_SER"/>
    <property type="match status" value="1"/>
</dbReference>
<keyword evidence="6" id="KW-0732">Signal</keyword>
<gene>
    <name evidence="8" type="ordered locus">HCH_02981</name>
</gene>
<accession>Q2SHX4</accession>
<dbReference type="SUPFAM" id="SSF49785">
    <property type="entry name" value="Galactose-binding domain-like"/>
    <property type="match status" value="2"/>
</dbReference>
<evidence type="ECO:0000256" key="3">
    <source>
        <dbReference type="ARBA" id="ARBA00022801"/>
    </source>
</evidence>
<dbReference type="CDD" id="cd07473">
    <property type="entry name" value="Peptidases_S8_Subtilisin_like"/>
    <property type="match status" value="1"/>
</dbReference>
<dbReference type="RefSeq" id="WP_011396819.1">
    <property type="nucleotide sequence ID" value="NC_007645.1"/>
</dbReference>
<feature type="domain" description="P/Homo B" evidence="7">
    <location>
        <begin position="532"/>
        <end position="658"/>
    </location>
</feature>
<protein>
    <submittedName>
        <fullName evidence="8">Subtilisin-like serine protease</fullName>
    </submittedName>
</protein>
<dbReference type="PROSITE" id="PS00137">
    <property type="entry name" value="SUBTILASE_HIS"/>
    <property type="match status" value="1"/>
</dbReference>
<dbReference type="InterPro" id="IPR000209">
    <property type="entry name" value="Peptidase_S8/S53_dom"/>
</dbReference>
<dbReference type="PROSITE" id="PS51829">
    <property type="entry name" value="P_HOMO_B"/>
    <property type="match status" value="2"/>
</dbReference>
<dbReference type="InterPro" id="IPR023828">
    <property type="entry name" value="Peptidase_S8_Ser-AS"/>
</dbReference>
<evidence type="ECO:0000256" key="4">
    <source>
        <dbReference type="ARBA" id="ARBA00022825"/>
    </source>
</evidence>
<evidence type="ECO:0000256" key="1">
    <source>
        <dbReference type="ARBA" id="ARBA00011073"/>
    </source>
</evidence>
<feature type="chain" id="PRO_5004215480" evidence="6">
    <location>
        <begin position="26"/>
        <end position="781"/>
    </location>
</feature>
<evidence type="ECO:0000256" key="2">
    <source>
        <dbReference type="ARBA" id="ARBA00022670"/>
    </source>
</evidence>
<evidence type="ECO:0000256" key="6">
    <source>
        <dbReference type="SAM" id="SignalP"/>
    </source>
</evidence>
<dbReference type="Gene3D" id="2.60.120.260">
    <property type="entry name" value="Galactose-binding domain-like"/>
    <property type="match status" value="2"/>
</dbReference>
<dbReference type="Proteomes" id="UP000000238">
    <property type="component" value="Chromosome"/>
</dbReference>
<sequence length="781" mass="84320">MRKYLCSAGVALFPCLLSLSSGAWAASEAPPVKAVLVKYKSEALARGFTRAAPLAGVRAADPVTRDGALVRYDLNGMTPEAAVAHFAADPAVAYAEPDYPLRMDASPNDPDLEKQWALFNVDDRGNDVRALDAWNLQTGDSHVLLGMIDSGVDYRHEDLQDNLWINPREIPNNGRDDDGNGYVDDIYGVNVVNRSGDPMDANKHGTHVAGIMAAVGNNGLGGVGVNWRGSLVTCAFIDEDGFGYTSDAIACMDYMVDLKGRGEALAAINNSWGGGAPGQAMEEAVRRVEAAGVLMVFSAGNDGRNNDHYGHFPSNYDNPAIVAVASTDREGELSGFSNYGLEKVHIAAPGSDIYSTLPNHAYGSLSGTSMAAPMITGTLGLMAAHNPELDAQALKQALLDGADRIAALQGKIPDGRRLNLEKALLAADDRPGFRIAPETDVVDIPQGEMRSLTARLQPLFDWRGMADLSVSQPQAGVYVQLPRALQANESGDLTFSVGAETPVGRYFVELKGVESDKGSQPFKSAKRITVNVLPQGTRDFDYANGEATPIPDHHSRGLWSPMLVNENLNLWDAAVSLDISHPWRGDLQVNLLSPDGQSFRLRERGGLTEDDLVRSYRLPQMRNIPSQGLWFLQVIDASPFQEGVLNHWEMRLRGQPQDGAQLHELTLSTGDVTLPKGEITEITLPQHAVGKIKGVAVDLAISGAWLGEYTVTLTSPAGTEYVLHDKNGSFNDYDLQLADHFITDFHDENAAGAWKIQVARIGLDDKALLRHGAIKLYIAPD</sequence>
<dbReference type="GO" id="GO:0006508">
    <property type="term" value="P:proteolysis"/>
    <property type="evidence" value="ECO:0007669"/>
    <property type="project" value="UniProtKB-KW"/>
</dbReference>
<dbReference type="PROSITE" id="PS51892">
    <property type="entry name" value="SUBTILASE"/>
    <property type="match status" value="1"/>
</dbReference>
<dbReference type="SUPFAM" id="SSF52743">
    <property type="entry name" value="Subtilisin-like"/>
    <property type="match status" value="1"/>
</dbReference>
<feature type="signal peptide" evidence="6">
    <location>
        <begin position="1"/>
        <end position="25"/>
    </location>
</feature>
<dbReference type="InterPro" id="IPR008979">
    <property type="entry name" value="Galactose-bd-like_sf"/>
</dbReference>
<dbReference type="eggNOG" id="COG4935">
    <property type="taxonomic scope" value="Bacteria"/>
</dbReference>
<evidence type="ECO:0000313" key="9">
    <source>
        <dbReference type="Proteomes" id="UP000000238"/>
    </source>
</evidence>
<keyword evidence="9" id="KW-1185">Reference proteome</keyword>
<feature type="active site" description="Charge relay system" evidence="5">
    <location>
        <position position="149"/>
    </location>
</feature>
<comment type="similarity">
    <text evidence="1 5">Belongs to the peptidase S8 family.</text>
</comment>
<dbReference type="AlphaFoldDB" id="Q2SHX4"/>
<keyword evidence="2 5" id="KW-0645">Protease</keyword>
<dbReference type="InterPro" id="IPR036852">
    <property type="entry name" value="Peptidase_S8/S53_dom_sf"/>
</dbReference>
<dbReference type="HOGENOM" id="CLU_008655_0_0_6"/>
<organism evidence="8 9">
    <name type="scientific">Hahella chejuensis (strain KCTC 2396)</name>
    <dbReference type="NCBI Taxonomy" id="349521"/>
    <lineage>
        <taxon>Bacteria</taxon>
        <taxon>Pseudomonadati</taxon>
        <taxon>Pseudomonadota</taxon>
        <taxon>Gammaproteobacteria</taxon>
        <taxon>Oceanospirillales</taxon>
        <taxon>Hahellaceae</taxon>
        <taxon>Hahella</taxon>
    </lineage>
</organism>
<dbReference type="PANTHER" id="PTHR43399">
    <property type="entry name" value="SUBTILISIN-RELATED"/>
    <property type="match status" value="1"/>
</dbReference>
<dbReference type="Pfam" id="PF00082">
    <property type="entry name" value="Peptidase_S8"/>
    <property type="match status" value="1"/>
</dbReference>
<dbReference type="EMBL" id="CP000155">
    <property type="protein sequence ID" value="ABC29750.1"/>
    <property type="molecule type" value="Genomic_DNA"/>
</dbReference>
<dbReference type="GO" id="GO:0004252">
    <property type="term" value="F:serine-type endopeptidase activity"/>
    <property type="evidence" value="ECO:0007669"/>
    <property type="project" value="UniProtKB-UniRule"/>
</dbReference>
<dbReference type="InterPro" id="IPR015500">
    <property type="entry name" value="Peptidase_S8_subtilisin-rel"/>
</dbReference>
<keyword evidence="4 5" id="KW-0720">Serine protease</keyword>
<dbReference type="PANTHER" id="PTHR43399:SF4">
    <property type="entry name" value="CELL WALL-ASSOCIATED PROTEASE"/>
    <property type="match status" value="1"/>
</dbReference>
<reference evidence="8 9" key="1">
    <citation type="journal article" date="2005" name="Nucleic Acids Res.">
        <title>Genomic blueprint of Hahella chejuensis, a marine microbe producing an algicidal agent.</title>
        <authorList>
            <person name="Jeong H."/>
            <person name="Yim J.H."/>
            <person name="Lee C."/>
            <person name="Choi S.-H."/>
            <person name="Park Y.K."/>
            <person name="Yoon S.H."/>
            <person name="Hur C.-G."/>
            <person name="Kang H.-Y."/>
            <person name="Kim D."/>
            <person name="Lee H.H."/>
            <person name="Park K.H."/>
            <person name="Park S.-H."/>
            <person name="Park H.-S."/>
            <person name="Lee H.K."/>
            <person name="Oh T.K."/>
            <person name="Kim J.F."/>
        </authorList>
    </citation>
    <scope>NUCLEOTIDE SEQUENCE [LARGE SCALE GENOMIC DNA]</scope>
    <source>
        <strain evidence="8 9">KCTC 2396</strain>
    </source>
</reference>
<evidence type="ECO:0000259" key="7">
    <source>
        <dbReference type="PROSITE" id="PS51829"/>
    </source>
</evidence>
<dbReference type="eggNOG" id="COG1404">
    <property type="taxonomic scope" value="Bacteria"/>
</dbReference>
<evidence type="ECO:0000313" key="8">
    <source>
        <dbReference type="EMBL" id="ABC29750.1"/>
    </source>
</evidence>
<feature type="domain" description="P/Homo B" evidence="7">
    <location>
        <begin position="661"/>
        <end position="781"/>
    </location>
</feature>
<dbReference type="InterPro" id="IPR034204">
    <property type="entry name" value="PfSUB1-like_cat_dom"/>
</dbReference>
<dbReference type="InterPro" id="IPR051048">
    <property type="entry name" value="Peptidase_S8/S53_subtilisin"/>
</dbReference>
<dbReference type="InterPro" id="IPR002884">
    <property type="entry name" value="P_dom"/>
</dbReference>
<feature type="active site" description="Charge relay system" evidence="5">
    <location>
        <position position="369"/>
    </location>
</feature>
<name>Q2SHX4_HAHCH</name>